<comment type="caution">
    <text evidence="2">The sequence shown here is derived from an EMBL/GenBank/DDBJ whole genome shotgun (WGS) entry which is preliminary data.</text>
</comment>
<dbReference type="EMBL" id="JAQQXQ010000006">
    <property type="protein sequence ID" value="MDC8754742.1"/>
    <property type="molecule type" value="Genomic_DNA"/>
</dbReference>
<evidence type="ECO:0000313" key="2">
    <source>
        <dbReference type="EMBL" id="MDC8754742.1"/>
    </source>
</evidence>
<organism evidence="2 3">
    <name type="scientific">Erythrobacter fulvus</name>
    <dbReference type="NCBI Taxonomy" id="2987523"/>
    <lineage>
        <taxon>Bacteria</taxon>
        <taxon>Pseudomonadati</taxon>
        <taxon>Pseudomonadota</taxon>
        <taxon>Alphaproteobacteria</taxon>
        <taxon>Sphingomonadales</taxon>
        <taxon>Erythrobacteraceae</taxon>
        <taxon>Erythrobacter/Porphyrobacter group</taxon>
        <taxon>Erythrobacter</taxon>
    </lineage>
</organism>
<reference evidence="2 3" key="1">
    <citation type="submission" date="2022-10" db="EMBL/GenBank/DDBJ databases">
        <title>Erythrobacter sp. sf7 Genome sequencing.</title>
        <authorList>
            <person name="Park S."/>
        </authorList>
    </citation>
    <scope>NUCLEOTIDE SEQUENCE [LARGE SCALE GENOMIC DNA]</scope>
    <source>
        <strain evidence="3">sf7</strain>
    </source>
</reference>
<feature type="chain" id="PRO_5046390045" evidence="1">
    <location>
        <begin position="32"/>
        <end position="213"/>
    </location>
</feature>
<evidence type="ECO:0000313" key="3">
    <source>
        <dbReference type="Proteomes" id="UP001216558"/>
    </source>
</evidence>
<dbReference type="SUPFAM" id="SSF49503">
    <property type="entry name" value="Cupredoxins"/>
    <property type="match status" value="1"/>
</dbReference>
<proteinExistence type="predicted"/>
<protein>
    <submittedName>
        <fullName evidence="2">Methylamine utilization protein</fullName>
    </submittedName>
</protein>
<dbReference type="Proteomes" id="UP001216558">
    <property type="component" value="Unassembled WGS sequence"/>
</dbReference>
<dbReference type="InterPro" id="IPR008972">
    <property type="entry name" value="Cupredoxin"/>
</dbReference>
<dbReference type="Gene3D" id="2.60.40.420">
    <property type="entry name" value="Cupredoxins - blue copper proteins"/>
    <property type="match status" value="1"/>
</dbReference>
<accession>A0ABT5JPP4</accession>
<feature type="signal peptide" evidence="1">
    <location>
        <begin position="1"/>
        <end position="31"/>
    </location>
</feature>
<evidence type="ECO:0000256" key="1">
    <source>
        <dbReference type="SAM" id="SignalP"/>
    </source>
</evidence>
<keyword evidence="1" id="KW-0732">Signal</keyword>
<dbReference type="RefSeq" id="WP_273677900.1">
    <property type="nucleotide sequence ID" value="NZ_JAQQXQ010000006.1"/>
</dbReference>
<name>A0ABT5JPP4_9SPHN</name>
<keyword evidence="3" id="KW-1185">Reference proteome</keyword>
<gene>
    <name evidence="2" type="ORF">OIK40_08820</name>
</gene>
<sequence length="213" mass="23099">MHRRLPFFALPAALFVSLLATLVGGAALVQAATSASLRVQVVDADGLPVRDAVVELRSSNTAPGLIRFPWKMGMAQKNRQFTPGTLIVARGSTVAFPNLDQVRHSIYSFSKPARFEIELYGRDQTRSHTFNITGSVKLGCNIHDEMRGYIRVTDTPFAGKTDHNGYVTFEAIPGGKASLTVWHPMLRAPGNEIGSTITLNGGAQTHKAKVAVR</sequence>